<feature type="domain" description="Major facilitator superfamily (MFS) profile" evidence="7">
    <location>
        <begin position="164"/>
        <end position="349"/>
    </location>
</feature>
<reference evidence="8 9" key="1">
    <citation type="submission" date="2018-12" db="EMBL/GenBank/DDBJ databases">
        <authorList>
            <consortium name="Pathogen Informatics"/>
        </authorList>
    </citation>
    <scope>NUCLEOTIDE SEQUENCE [LARGE SCALE GENOMIC DNA]</scope>
    <source>
        <strain evidence="8 9">NCTC9419</strain>
    </source>
</reference>
<evidence type="ECO:0000256" key="5">
    <source>
        <dbReference type="ARBA" id="ARBA00023136"/>
    </source>
</evidence>
<feature type="transmembrane region" description="Helical" evidence="6">
    <location>
        <begin position="302"/>
        <end position="321"/>
    </location>
</feature>
<feature type="transmembrane region" description="Helical" evidence="6">
    <location>
        <begin position="232"/>
        <end position="249"/>
    </location>
</feature>
<dbReference type="SUPFAM" id="SSF103473">
    <property type="entry name" value="MFS general substrate transporter"/>
    <property type="match status" value="1"/>
</dbReference>
<dbReference type="AlphaFoldDB" id="A0A3S4FMK1"/>
<feature type="transmembrane region" description="Helical" evidence="6">
    <location>
        <begin position="327"/>
        <end position="347"/>
    </location>
</feature>
<sequence length="349" mass="37637">MRCLYPVFFREWGRRFLSQRHYHFYRKYLLSQQTGHVRSASGRRWRRCCGDRSRAGGFLISTFGWPSIFLVNVPFGILGVILSARYLPNVSGEARKINFAAQLLSALALGSLAFLFIAAGENGWSSYDVKIAISAFAITTCLFLLIERSSANPMLPRGIFRSRIFSAATTVGMIINFGFYGQLFLLSLYFQQVCKYSTMETGLALLPQAIVCSLTAFYCGRVTARTGPSFPMKVGLLAGAVGFLGLMFVNGHSPYVAVLIPMLAVGFGMSFTAPATVAAGMSTAPAGKGGIISGVINAARQSGSVMGIAVLGGLIGLSSNFEYGMHLAFGVAFVLFAVALVITVLLVRK</sequence>
<feature type="transmembrane region" description="Helical" evidence="6">
    <location>
        <begin position="255"/>
        <end position="281"/>
    </location>
</feature>
<dbReference type="Pfam" id="PF07690">
    <property type="entry name" value="MFS_1"/>
    <property type="match status" value="1"/>
</dbReference>
<dbReference type="PROSITE" id="PS50850">
    <property type="entry name" value="MFS"/>
    <property type="match status" value="1"/>
</dbReference>
<name>A0A3S4FMK1_SERRU</name>
<feature type="transmembrane region" description="Helical" evidence="6">
    <location>
        <begin position="63"/>
        <end position="87"/>
    </location>
</feature>
<evidence type="ECO:0000256" key="1">
    <source>
        <dbReference type="ARBA" id="ARBA00004141"/>
    </source>
</evidence>
<evidence type="ECO:0000313" key="8">
    <source>
        <dbReference type="EMBL" id="VEA68355.1"/>
    </source>
</evidence>
<dbReference type="PANTHER" id="PTHR42718">
    <property type="entry name" value="MAJOR FACILITATOR SUPERFAMILY MULTIDRUG TRANSPORTER MFSC"/>
    <property type="match status" value="1"/>
</dbReference>
<evidence type="ECO:0000313" key="9">
    <source>
        <dbReference type="Proteomes" id="UP000271603"/>
    </source>
</evidence>
<evidence type="ECO:0000256" key="6">
    <source>
        <dbReference type="SAM" id="Phobius"/>
    </source>
</evidence>
<accession>A0A3S4FMK1</accession>
<feature type="transmembrane region" description="Helical" evidence="6">
    <location>
        <begin position="202"/>
        <end position="220"/>
    </location>
</feature>
<dbReference type="EMBL" id="LR134155">
    <property type="protein sequence ID" value="VEA68355.1"/>
    <property type="molecule type" value="Genomic_DNA"/>
</dbReference>
<evidence type="ECO:0000259" key="7">
    <source>
        <dbReference type="PROSITE" id="PS50850"/>
    </source>
</evidence>
<dbReference type="InterPro" id="IPR011701">
    <property type="entry name" value="MFS"/>
</dbReference>
<feature type="transmembrane region" description="Helical" evidence="6">
    <location>
        <begin position="99"/>
        <end position="117"/>
    </location>
</feature>
<keyword evidence="4 6" id="KW-1133">Transmembrane helix</keyword>
<dbReference type="InterPro" id="IPR020846">
    <property type="entry name" value="MFS_dom"/>
</dbReference>
<dbReference type="GO" id="GO:0016020">
    <property type="term" value="C:membrane"/>
    <property type="evidence" value="ECO:0007669"/>
    <property type="project" value="UniProtKB-SubCell"/>
</dbReference>
<dbReference type="GO" id="GO:0022857">
    <property type="term" value="F:transmembrane transporter activity"/>
    <property type="evidence" value="ECO:0007669"/>
    <property type="project" value="InterPro"/>
</dbReference>
<organism evidence="8 9">
    <name type="scientific">Serratia rubidaea</name>
    <name type="common">Serratia marinorubra</name>
    <dbReference type="NCBI Taxonomy" id="61652"/>
    <lineage>
        <taxon>Bacteria</taxon>
        <taxon>Pseudomonadati</taxon>
        <taxon>Pseudomonadota</taxon>
        <taxon>Gammaproteobacteria</taxon>
        <taxon>Enterobacterales</taxon>
        <taxon>Yersiniaceae</taxon>
        <taxon>Serratia</taxon>
    </lineage>
</organism>
<feature type="transmembrane region" description="Helical" evidence="6">
    <location>
        <begin position="167"/>
        <end position="190"/>
    </location>
</feature>
<dbReference type="Gene3D" id="1.20.1250.20">
    <property type="entry name" value="MFS general substrate transporter like domains"/>
    <property type="match status" value="1"/>
</dbReference>
<evidence type="ECO:0000256" key="3">
    <source>
        <dbReference type="ARBA" id="ARBA00022692"/>
    </source>
</evidence>
<dbReference type="InterPro" id="IPR036259">
    <property type="entry name" value="MFS_trans_sf"/>
</dbReference>
<dbReference type="CDD" id="cd17321">
    <property type="entry name" value="MFS_MMR_MDR_like"/>
    <property type="match status" value="1"/>
</dbReference>
<comment type="subcellular location">
    <subcellularLocation>
        <location evidence="1">Membrane</location>
        <topology evidence="1">Multi-pass membrane protein</topology>
    </subcellularLocation>
</comment>
<protein>
    <submittedName>
        <fullName evidence="8">Spectinomycin tetracycline efflux pump</fullName>
    </submittedName>
</protein>
<feature type="transmembrane region" description="Helical" evidence="6">
    <location>
        <begin position="129"/>
        <end position="146"/>
    </location>
</feature>
<keyword evidence="5 6" id="KW-0472">Membrane</keyword>
<proteinExistence type="predicted"/>
<keyword evidence="3 6" id="KW-0812">Transmembrane</keyword>
<dbReference type="PANTHER" id="PTHR42718:SF9">
    <property type="entry name" value="MAJOR FACILITATOR SUPERFAMILY MULTIDRUG TRANSPORTER MFSC"/>
    <property type="match status" value="1"/>
</dbReference>
<evidence type="ECO:0000256" key="4">
    <source>
        <dbReference type="ARBA" id="ARBA00022989"/>
    </source>
</evidence>
<evidence type="ECO:0000256" key="2">
    <source>
        <dbReference type="ARBA" id="ARBA00022448"/>
    </source>
</evidence>
<dbReference type="Proteomes" id="UP000271603">
    <property type="component" value="Chromosome"/>
</dbReference>
<keyword evidence="2" id="KW-0813">Transport</keyword>
<gene>
    <name evidence="8" type="primary">stp_1</name>
    <name evidence="8" type="ORF">NCTC9419_00394</name>
</gene>